<comment type="caution">
    <text evidence="1">The sequence shown here is derived from an EMBL/GenBank/DDBJ whole genome shotgun (WGS) entry which is preliminary data.</text>
</comment>
<organism evidence="1 2">
    <name type="scientific">Porites lobata</name>
    <dbReference type="NCBI Taxonomy" id="104759"/>
    <lineage>
        <taxon>Eukaryota</taxon>
        <taxon>Metazoa</taxon>
        <taxon>Cnidaria</taxon>
        <taxon>Anthozoa</taxon>
        <taxon>Hexacorallia</taxon>
        <taxon>Scleractinia</taxon>
        <taxon>Fungiina</taxon>
        <taxon>Poritidae</taxon>
        <taxon>Porites</taxon>
    </lineage>
</organism>
<dbReference type="Proteomes" id="UP001159405">
    <property type="component" value="Unassembled WGS sequence"/>
</dbReference>
<keyword evidence="2" id="KW-1185">Reference proteome</keyword>
<dbReference type="EMBL" id="CALNXK010000352">
    <property type="protein sequence ID" value="CAH3183394.1"/>
    <property type="molecule type" value="Genomic_DNA"/>
</dbReference>
<accession>A0ABN8RWL4</accession>
<evidence type="ECO:0000313" key="1">
    <source>
        <dbReference type="EMBL" id="CAH3183394.1"/>
    </source>
</evidence>
<name>A0ABN8RWL4_9CNID</name>
<proteinExistence type="predicted"/>
<reference evidence="1 2" key="1">
    <citation type="submission" date="2022-05" db="EMBL/GenBank/DDBJ databases">
        <authorList>
            <consortium name="Genoscope - CEA"/>
            <person name="William W."/>
        </authorList>
    </citation>
    <scope>NUCLEOTIDE SEQUENCE [LARGE SCALE GENOMIC DNA]</scope>
</reference>
<evidence type="ECO:0000313" key="2">
    <source>
        <dbReference type="Proteomes" id="UP001159405"/>
    </source>
</evidence>
<protein>
    <submittedName>
        <fullName evidence="1">Uncharacterized protein</fullName>
    </submittedName>
</protein>
<dbReference type="PANTHER" id="PTHR31912">
    <property type="entry name" value="IP13529P"/>
    <property type="match status" value="1"/>
</dbReference>
<gene>
    <name evidence="1" type="ORF">PLOB_00028525</name>
</gene>
<dbReference type="PANTHER" id="PTHR31912:SF34">
    <property type="entry name" value="NOTOCHORD-RELATED PROTEIN"/>
    <property type="match status" value="1"/>
</dbReference>
<sequence>MIEDQDNAPHVRDALSTTYGVNGLSVMNRVANFDVCQCFPEDIMHILFEGVVPYETKRFLKVLIDDKRSLTLKELNHRMESFNYGYMHNRDKPTPIARETLNALEDAKSKQSASQMWCLFRFVPILIGDKVDVEKEEWRCLRTLWNIVQLCTAPAIRKDDVPYLRVLIEEHHALFKRLYPEASIIPKMHYVIHIPDDIARNMCWNLLTSTGHTTSKYLYAGDVVGPGDYGIDLKQHPQAQLISDAAGLGDVPERFVGSRVKRVGIHGIEYRPGCVLRLREMDDVENDYPVYGQVDEIIVWEDEKFFILTELATLSFHHHFMAYEVERTDHKAVVLRHDLQWYGVLHIVQKNGKKFIVEKDTCCIEDVL</sequence>